<dbReference type="NCBIfam" id="TIGR02937">
    <property type="entry name" value="sigma70-ECF"/>
    <property type="match status" value="1"/>
</dbReference>
<comment type="similarity">
    <text evidence="1">Belongs to the sigma-70 factor family. ECF subfamily.</text>
</comment>
<gene>
    <name evidence="7" type="ORF">ACFSFW_16530</name>
</gene>
<keyword evidence="4" id="KW-0804">Transcription</keyword>
<dbReference type="InterPro" id="IPR013324">
    <property type="entry name" value="RNA_pol_sigma_r3/r4-like"/>
</dbReference>
<dbReference type="SUPFAM" id="SSF88946">
    <property type="entry name" value="Sigma2 domain of RNA polymerase sigma factors"/>
    <property type="match status" value="1"/>
</dbReference>
<evidence type="ECO:0000313" key="8">
    <source>
        <dbReference type="Proteomes" id="UP001597227"/>
    </source>
</evidence>
<dbReference type="PANTHER" id="PTHR43133">
    <property type="entry name" value="RNA POLYMERASE ECF-TYPE SIGMA FACTO"/>
    <property type="match status" value="1"/>
</dbReference>
<dbReference type="SUPFAM" id="SSF88659">
    <property type="entry name" value="Sigma3 and sigma4 domains of RNA polymerase sigma factors"/>
    <property type="match status" value="1"/>
</dbReference>
<dbReference type="InterPro" id="IPR036388">
    <property type="entry name" value="WH-like_DNA-bd_sf"/>
</dbReference>
<dbReference type="InterPro" id="IPR013249">
    <property type="entry name" value="RNA_pol_sigma70_r4_t2"/>
</dbReference>
<comment type="caution">
    <text evidence="7">The sequence shown here is derived from an EMBL/GenBank/DDBJ whole genome shotgun (WGS) entry which is preliminary data.</text>
</comment>
<evidence type="ECO:0000259" key="5">
    <source>
        <dbReference type="Pfam" id="PF04542"/>
    </source>
</evidence>
<evidence type="ECO:0000256" key="4">
    <source>
        <dbReference type="ARBA" id="ARBA00023163"/>
    </source>
</evidence>
<evidence type="ECO:0000256" key="2">
    <source>
        <dbReference type="ARBA" id="ARBA00023015"/>
    </source>
</evidence>
<evidence type="ECO:0000256" key="3">
    <source>
        <dbReference type="ARBA" id="ARBA00023082"/>
    </source>
</evidence>
<name>A0ABW4MQN7_9BACI</name>
<sequence>MAEHKIEEIITNYGTELRYVAFRYVRNWAVVDDIMQEVFLKIFLKLNSFREQSKLKSWLYKITRNQCIDYLRSKVVKATVLVDEMEDLRYSTDGMVENEILERFEREQLYQQIEALPKDYKQTLSLYYFSDYSYKEISDLLCKDISFVKNKLFRGKRMLKQIYESWDNEPVPSSRQSWEMT</sequence>
<dbReference type="RefSeq" id="WP_388039903.1">
    <property type="nucleotide sequence ID" value="NZ_JBHUEK010000025.1"/>
</dbReference>
<reference evidence="8" key="1">
    <citation type="journal article" date="2019" name="Int. J. Syst. Evol. Microbiol.">
        <title>The Global Catalogue of Microorganisms (GCM) 10K type strain sequencing project: providing services to taxonomists for standard genome sequencing and annotation.</title>
        <authorList>
            <consortium name="The Broad Institute Genomics Platform"/>
            <consortium name="The Broad Institute Genome Sequencing Center for Infectious Disease"/>
            <person name="Wu L."/>
            <person name="Ma J."/>
        </authorList>
    </citation>
    <scope>NUCLEOTIDE SEQUENCE [LARGE SCALE GENOMIC DNA]</scope>
    <source>
        <strain evidence="8">CCUG 15531</strain>
    </source>
</reference>
<evidence type="ECO:0000259" key="6">
    <source>
        <dbReference type="Pfam" id="PF08281"/>
    </source>
</evidence>
<keyword evidence="2" id="KW-0805">Transcription regulation</keyword>
<dbReference type="PANTHER" id="PTHR43133:SF51">
    <property type="entry name" value="RNA POLYMERASE SIGMA FACTOR"/>
    <property type="match status" value="1"/>
</dbReference>
<dbReference type="Gene3D" id="1.10.1740.10">
    <property type="match status" value="1"/>
</dbReference>
<dbReference type="InterPro" id="IPR013325">
    <property type="entry name" value="RNA_pol_sigma_r2"/>
</dbReference>
<keyword evidence="3" id="KW-0731">Sigma factor</keyword>
<dbReference type="InterPro" id="IPR014284">
    <property type="entry name" value="RNA_pol_sigma-70_dom"/>
</dbReference>
<evidence type="ECO:0000256" key="1">
    <source>
        <dbReference type="ARBA" id="ARBA00010641"/>
    </source>
</evidence>
<dbReference type="Proteomes" id="UP001597227">
    <property type="component" value="Unassembled WGS sequence"/>
</dbReference>
<accession>A0ABW4MQN7</accession>
<organism evidence="7 8">
    <name type="scientific">Fredinandcohnia salidurans</name>
    <dbReference type="NCBI Taxonomy" id="2595041"/>
    <lineage>
        <taxon>Bacteria</taxon>
        <taxon>Bacillati</taxon>
        <taxon>Bacillota</taxon>
        <taxon>Bacilli</taxon>
        <taxon>Bacillales</taxon>
        <taxon>Bacillaceae</taxon>
        <taxon>Fredinandcohnia</taxon>
    </lineage>
</organism>
<feature type="domain" description="RNA polymerase sigma factor 70 region 4 type 2" evidence="6">
    <location>
        <begin position="106"/>
        <end position="159"/>
    </location>
</feature>
<dbReference type="InterPro" id="IPR007627">
    <property type="entry name" value="RNA_pol_sigma70_r2"/>
</dbReference>
<protein>
    <submittedName>
        <fullName evidence="7">RNA polymerase sigma factor</fullName>
    </submittedName>
</protein>
<dbReference type="EMBL" id="JBHUEK010000025">
    <property type="protein sequence ID" value="MFD1780272.1"/>
    <property type="molecule type" value="Genomic_DNA"/>
</dbReference>
<evidence type="ECO:0000313" key="7">
    <source>
        <dbReference type="EMBL" id="MFD1780272.1"/>
    </source>
</evidence>
<dbReference type="Pfam" id="PF08281">
    <property type="entry name" value="Sigma70_r4_2"/>
    <property type="match status" value="1"/>
</dbReference>
<keyword evidence="8" id="KW-1185">Reference proteome</keyword>
<dbReference type="InterPro" id="IPR039425">
    <property type="entry name" value="RNA_pol_sigma-70-like"/>
</dbReference>
<feature type="domain" description="RNA polymerase sigma-70 region 2" evidence="5">
    <location>
        <begin position="10"/>
        <end position="74"/>
    </location>
</feature>
<dbReference type="Gene3D" id="1.10.10.10">
    <property type="entry name" value="Winged helix-like DNA-binding domain superfamily/Winged helix DNA-binding domain"/>
    <property type="match status" value="1"/>
</dbReference>
<dbReference type="Pfam" id="PF04542">
    <property type="entry name" value="Sigma70_r2"/>
    <property type="match status" value="1"/>
</dbReference>
<proteinExistence type="inferred from homology"/>